<sequence length="896" mass="99771">MVHLLGGERPFSSIHHLLKMLLLPHQSKPTDHTNDMAEDLDEPPDHQFLSTSPVATDDGVVYVKASNNMAAKKESLLTRALKSSPILHPTDQHASSHEHPFYRSYSYGNISGISTAELTSDGGLTSPSLSHTSSPPLPSRLTSKPPLVGNNAKELDAGGGESVVEANLGRKRCISFACGRKDNDQKSQPPTPQRTESRSDDNQAAPKRKTTLTFVCPARDPESRRDRSPTRGCALRVRPRGSPAPFARKASPEKDVPVGVSVPQEQKPAHRGADAPEAQRGVPTRGLGKFEDSEATRFHEFASSFEEDAEWVTKAGDYKEKITLNDCMKKENAIRKLAEEAEEEALEEDDDDADLPDDSSTLHDFSSDEDDGNESDNEAGFADSDESDGGSEYEFWAPASTTAATSPLETTRFAFSRRDLAMSFDSINEEHPRRNWPPGLTSKNTGRPIKIPKMRPGTPDLPDSTDFVCGTLDEDRPLEAAYKSCLEQRRLSKQVVIPQDIDPSFPTSDVEDDEVDDEEVKASLVLDDGPRGRSGGEQSHRASPHHSPKRMISPPPRRSGRTSPRRLRSPPPPANLKSSAEEKRDVTGVPRFRHGLNISELVQRPTMTRTKSLPRTPNPFFAMENSYRWSGILPIQESHERESSRTHEIHTRGPVDIVEGLEKKRQKRKEKFWRQHCRKAAKEQMERRPIPGKGAERMKELGLEVAERTRAFGFYDVLASLGLLNKHAKLLFLGLDNAGKTTLLHMLKNDRVAILQPTAHPTSEELVIGNNRFTTFDLGGHQQARRLWKDYFPEVSGIVFLVDAKDLERFPESKAELDALLAMEELSKVPFLVLGNKIDHPDAVSEDELRHQLGLYQTTGKGKVPLEGIRPIEVFMCSVVLRQGYGEGIRWLSQYV</sequence>
<dbReference type="InterPro" id="IPR006689">
    <property type="entry name" value="Small_GTPase_ARF/SAR"/>
</dbReference>
<evidence type="ECO:0000256" key="11">
    <source>
        <dbReference type="ARBA" id="ARBA00022892"/>
    </source>
</evidence>
<evidence type="ECO:0000256" key="5">
    <source>
        <dbReference type="ARBA" id="ARBA00011176"/>
    </source>
</evidence>
<dbReference type="PROSITE" id="PS51417">
    <property type="entry name" value="ARF"/>
    <property type="match status" value="1"/>
</dbReference>
<evidence type="ECO:0000256" key="3">
    <source>
        <dbReference type="ARBA" id="ARBA00004397"/>
    </source>
</evidence>
<dbReference type="NCBIfam" id="TIGR00231">
    <property type="entry name" value="small_GTP"/>
    <property type="match status" value="1"/>
</dbReference>
<dbReference type="PROSITE" id="PS51422">
    <property type="entry name" value="SAR1"/>
    <property type="match status" value="1"/>
</dbReference>
<feature type="region of interest" description="Disordered" evidence="19">
    <location>
        <begin position="179"/>
        <end position="293"/>
    </location>
</feature>
<evidence type="ECO:0000256" key="8">
    <source>
        <dbReference type="ARBA" id="ARBA00022448"/>
    </source>
</evidence>
<dbReference type="PANTHER" id="PTHR45684">
    <property type="entry name" value="RE74312P"/>
    <property type="match status" value="1"/>
</dbReference>
<dbReference type="InterPro" id="IPR006687">
    <property type="entry name" value="Small_GTPase_SAR1"/>
</dbReference>
<evidence type="ECO:0000256" key="19">
    <source>
        <dbReference type="SAM" id="MobiDB-lite"/>
    </source>
</evidence>
<evidence type="ECO:0000256" key="4">
    <source>
        <dbReference type="ARBA" id="ARBA00007507"/>
    </source>
</evidence>
<evidence type="ECO:0000256" key="7">
    <source>
        <dbReference type="ARBA" id="ARBA00021124"/>
    </source>
</evidence>
<comment type="subunit">
    <text evidence="5">COPII is composed of at least 5 proteins: the SEC23/24 complex, the SEC13/31 complex and SAR1.</text>
</comment>
<dbReference type="EMBL" id="JBFXLQ010000012">
    <property type="protein sequence ID" value="KAL2868806.1"/>
    <property type="molecule type" value="Genomic_DNA"/>
</dbReference>
<evidence type="ECO:0000256" key="18">
    <source>
        <dbReference type="RuleBase" id="RU003926"/>
    </source>
</evidence>
<dbReference type="SMART" id="SM00178">
    <property type="entry name" value="SAR"/>
    <property type="match status" value="1"/>
</dbReference>
<feature type="compositionally biased region" description="Low complexity" evidence="19">
    <location>
        <begin position="124"/>
        <end position="147"/>
    </location>
</feature>
<feature type="compositionally biased region" description="Basic residues" evidence="19">
    <location>
        <begin position="558"/>
        <end position="568"/>
    </location>
</feature>
<dbReference type="InterPro" id="IPR005225">
    <property type="entry name" value="Small_GTP-bd"/>
</dbReference>
<evidence type="ECO:0000256" key="1">
    <source>
        <dbReference type="ARBA" id="ARBA00004255"/>
    </source>
</evidence>
<proteinExistence type="inferred from homology"/>
<feature type="compositionally biased region" description="Acidic residues" evidence="19">
    <location>
        <begin position="367"/>
        <end position="391"/>
    </location>
</feature>
<evidence type="ECO:0000256" key="16">
    <source>
        <dbReference type="ARBA" id="ARBA00025639"/>
    </source>
</evidence>
<comment type="similarity">
    <text evidence="4 18">Belongs to the small GTPase superfamily. SAR1 family.</text>
</comment>
<evidence type="ECO:0000256" key="6">
    <source>
        <dbReference type="ARBA" id="ARBA00019961"/>
    </source>
</evidence>
<feature type="compositionally biased region" description="Acidic residues" evidence="19">
    <location>
        <begin position="340"/>
        <end position="357"/>
    </location>
</feature>
<dbReference type="Pfam" id="PF00025">
    <property type="entry name" value="Arf"/>
    <property type="match status" value="1"/>
</dbReference>
<feature type="region of interest" description="Disordered" evidence="19">
    <location>
        <begin position="118"/>
        <end position="157"/>
    </location>
</feature>
<organism evidence="20 21">
    <name type="scientific">Aspergillus lucknowensis</name>
    <dbReference type="NCBI Taxonomy" id="176173"/>
    <lineage>
        <taxon>Eukaryota</taxon>
        <taxon>Fungi</taxon>
        <taxon>Dikarya</taxon>
        <taxon>Ascomycota</taxon>
        <taxon>Pezizomycotina</taxon>
        <taxon>Eurotiomycetes</taxon>
        <taxon>Eurotiomycetidae</taxon>
        <taxon>Eurotiales</taxon>
        <taxon>Aspergillaceae</taxon>
        <taxon>Aspergillus</taxon>
        <taxon>Aspergillus subgen. Nidulantes</taxon>
    </lineage>
</organism>
<accession>A0ABR4LW77</accession>
<evidence type="ECO:0000256" key="2">
    <source>
        <dbReference type="ARBA" id="ARBA00004299"/>
    </source>
</evidence>
<dbReference type="Proteomes" id="UP001610432">
    <property type="component" value="Unassembled WGS sequence"/>
</dbReference>
<dbReference type="InterPro" id="IPR027417">
    <property type="entry name" value="P-loop_NTPase"/>
</dbReference>
<evidence type="ECO:0000256" key="10">
    <source>
        <dbReference type="ARBA" id="ARBA00022824"/>
    </source>
</evidence>
<comment type="catalytic activity">
    <reaction evidence="17">
        <text>GTP + H2O = GDP + phosphate + H(+)</text>
        <dbReference type="Rhea" id="RHEA:19669"/>
        <dbReference type="ChEBI" id="CHEBI:15377"/>
        <dbReference type="ChEBI" id="CHEBI:15378"/>
        <dbReference type="ChEBI" id="CHEBI:37565"/>
        <dbReference type="ChEBI" id="CHEBI:43474"/>
        <dbReference type="ChEBI" id="CHEBI:58189"/>
    </reaction>
</comment>
<evidence type="ECO:0000256" key="12">
    <source>
        <dbReference type="ARBA" id="ARBA00022927"/>
    </source>
</evidence>
<gene>
    <name evidence="20" type="ORF">BJX67DRAFT_371159</name>
</gene>
<dbReference type="SUPFAM" id="SSF52540">
    <property type="entry name" value="P-loop containing nucleoside triphosphate hydrolases"/>
    <property type="match status" value="1"/>
</dbReference>
<feature type="region of interest" description="Disordered" evidence="19">
    <location>
        <begin position="426"/>
        <end position="465"/>
    </location>
</feature>
<feature type="region of interest" description="Disordered" evidence="19">
    <location>
        <begin position="523"/>
        <end position="592"/>
    </location>
</feature>
<dbReference type="GeneID" id="98146116"/>
<keyword evidence="8 18" id="KW-0813">Transport</keyword>
<dbReference type="CDD" id="cd00879">
    <property type="entry name" value="Sar1"/>
    <property type="match status" value="1"/>
</dbReference>
<dbReference type="SMART" id="SM00177">
    <property type="entry name" value="ARF"/>
    <property type="match status" value="1"/>
</dbReference>
<comment type="caution">
    <text evidence="20">The sequence shown here is derived from an EMBL/GenBank/DDBJ whole genome shotgun (WGS) entry which is preliminary data.</text>
</comment>
<comment type="function">
    <text evidence="16">Small GTPase component of the coat protein complex II (COPII) which promotes the formation of transport vesicles from the endoplasmic reticulum (ER). The coat has two main functions, the physical deformation of the endoplasmic reticulum membrane into vesicles and the selection of cargo molecules. SAR1 controls the coat assembly in a stepwise manner. Activated SAR1-GTP binds to membranes first and recruits the SEC23/24 complex. These SEC23/24-SAR1 prebudding intermediates are then collected by the SEC13/31 complex as subunits polymerize to form coated transport vesicles. Conversion to SAR1-GDP triggers coat release and recycles COPII subunits.</text>
</comment>
<keyword evidence="14" id="KW-0342">GTP-binding</keyword>
<keyword evidence="10 18" id="KW-0256">Endoplasmic reticulum</keyword>
<evidence type="ECO:0000256" key="13">
    <source>
        <dbReference type="ARBA" id="ARBA00023034"/>
    </source>
</evidence>
<evidence type="ECO:0000313" key="21">
    <source>
        <dbReference type="Proteomes" id="UP001610432"/>
    </source>
</evidence>
<evidence type="ECO:0000256" key="9">
    <source>
        <dbReference type="ARBA" id="ARBA00022741"/>
    </source>
</evidence>
<protein>
    <recommendedName>
        <fullName evidence="7">Small COPII coat GTPase SAR1</fullName>
    </recommendedName>
    <alternativeName>
        <fullName evidence="6">Small COPII coat GTPase sar1</fullName>
    </alternativeName>
</protein>
<dbReference type="Gene3D" id="3.40.50.300">
    <property type="entry name" value="P-loop containing nucleotide triphosphate hydrolases"/>
    <property type="match status" value="1"/>
</dbReference>
<evidence type="ECO:0000256" key="15">
    <source>
        <dbReference type="ARBA" id="ARBA00023329"/>
    </source>
</evidence>
<dbReference type="Pfam" id="PF10446">
    <property type="entry name" value="DUF2457"/>
    <property type="match status" value="1"/>
</dbReference>
<evidence type="ECO:0000256" key="17">
    <source>
        <dbReference type="ARBA" id="ARBA00048548"/>
    </source>
</evidence>
<keyword evidence="11 18" id="KW-0931">ER-Golgi transport</keyword>
<keyword evidence="21" id="KW-1185">Reference proteome</keyword>
<reference evidence="20 21" key="1">
    <citation type="submission" date="2024-07" db="EMBL/GenBank/DDBJ databases">
        <title>Section-level genome sequencing and comparative genomics of Aspergillus sections Usti and Cavernicolus.</title>
        <authorList>
            <consortium name="Lawrence Berkeley National Laboratory"/>
            <person name="Nybo J.L."/>
            <person name="Vesth T.C."/>
            <person name="Theobald S."/>
            <person name="Frisvad J.C."/>
            <person name="Larsen T.O."/>
            <person name="Kjaerboelling I."/>
            <person name="Rothschild-Mancinelli K."/>
            <person name="Lyhne E.K."/>
            <person name="Kogle M.E."/>
            <person name="Barry K."/>
            <person name="Clum A."/>
            <person name="Na H."/>
            <person name="Ledsgaard L."/>
            <person name="Lin J."/>
            <person name="Lipzen A."/>
            <person name="Kuo A."/>
            <person name="Riley R."/>
            <person name="Mondo S."/>
            <person name="Labutti K."/>
            <person name="Haridas S."/>
            <person name="Pangalinan J."/>
            <person name="Salamov A.A."/>
            <person name="Simmons B.A."/>
            <person name="Magnuson J.K."/>
            <person name="Chen J."/>
            <person name="Drula E."/>
            <person name="Henrissat B."/>
            <person name="Wiebenga A."/>
            <person name="Lubbers R.J."/>
            <person name="Gomes A.C."/>
            <person name="Macurrencykelacurrency M.R."/>
            <person name="Stajich J."/>
            <person name="Grigoriev I.V."/>
            <person name="Mortensen U.H."/>
            <person name="De Vries R.P."/>
            <person name="Baker S.E."/>
            <person name="Andersen M.R."/>
        </authorList>
    </citation>
    <scope>NUCLEOTIDE SEQUENCE [LARGE SCALE GENOMIC DNA]</scope>
    <source>
        <strain evidence="20 21">CBS 449.75</strain>
    </source>
</reference>
<keyword evidence="15" id="KW-0968">Cytoplasmic vesicle</keyword>
<name>A0ABR4LW77_9EURO</name>
<dbReference type="InterPro" id="IPR018853">
    <property type="entry name" value="DUF2457"/>
</dbReference>
<keyword evidence="9" id="KW-0547">Nucleotide-binding</keyword>
<evidence type="ECO:0000313" key="20">
    <source>
        <dbReference type="EMBL" id="KAL2868806.1"/>
    </source>
</evidence>
<feature type="region of interest" description="Disordered" evidence="19">
    <location>
        <begin position="338"/>
        <end position="409"/>
    </location>
</feature>
<comment type="subcellular location">
    <subcellularLocation>
        <location evidence="2">Cytoplasmic vesicle</location>
        <location evidence="2">COPII-coated vesicle membrane</location>
        <topology evidence="2">Peripheral membrane protein</topology>
        <orientation evidence="2">Cytoplasmic side</orientation>
    </subcellularLocation>
    <subcellularLocation>
        <location evidence="3">Endoplasmic reticulum membrane</location>
        <topology evidence="3">Peripheral membrane protein</topology>
        <orientation evidence="3">Cytoplasmic side</orientation>
    </subcellularLocation>
    <subcellularLocation>
        <location evidence="1">Golgi apparatus membrane</location>
        <topology evidence="1">Peripheral membrane protein</topology>
        <orientation evidence="1">Cytoplasmic side</orientation>
    </subcellularLocation>
</comment>
<keyword evidence="13 18" id="KW-0333">Golgi apparatus</keyword>
<dbReference type="RefSeq" id="XP_070887785.1">
    <property type="nucleotide sequence ID" value="XM_071031044.1"/>
</dbReference>
<feature type="compositionally biased region" description="Low complexity" evidence="19">
    <location>
        <begin position="397"/>
        <end position="407"/>
    </location>
</feature>
<dbReference type="PRINTS" id="PR00328">
    <property type="entry name" value="SAR1GTPBP"/>
</dbReference>
<feature type="compositionally biased region" description="Basic and acidic residues" evidence="19">
    <location>
        <begin position="219"/>
        <end position="229"/>
    </location>
</feature>
<evidence type="ECO:0000256" key="14">
    <source>
        <dbReference type="ARBA" id="ARBA00023134"/>
    </source>
</evidence>
<keyword evidence="12 18" id="KW-0653">Protein transport</keyword>